<dbReference type="InterPro" id="IPR000620">
    <property type="entry name" value="EamA_dom"/>
</dbReference>
<organism evidence="3">
    <name type="scientific">bioreactor metagenome</name>
    <dbReference type="NCBI Taxonomy" id="1076179"/>
    <lineage>
        <taxon>unclassified sequences</taxon>
        <taxon>metagenomes</taxon>
        <taxon>ecological metagenomes</taxon>
    </lineage>
</organism>
<dbReference type="Gene3D" id="1.10.3730.20">
    <property type="match status" value="1"/>
</dbReference>
<evidence type="ECO:0000259" key="2">
    <source>
        <dbReference type="Pfam" id="PF00892"/>
    </source>
</evidence>
<feature type="transmembrane region" description="Helical" evidence="1">
    <location>
        <begin position="59"/>
        <end position="77"/>
    </location>
</feature>
<evidence type="ECO:0000313" key="3">
    <source>
        <dbReference type="EMBL" id="MPN55747.1"/>
    </source>
</evidence>
<dbReference type="GO" id="GO:0016020">
    <property type="term" value="C:membrane"/>
    <property type="evidence" value="ECO:0007669"/>
    <property type="project" value="InterPro"/>
</dbReference>
<evidence type="ECO:0000256" key="1">
    <source>
        <dbReference type="SAM" id="Phobius"/>
    </source>
</evidence>
<accession>A0A645IX85</accession>
<dbReference type="InterPro" id="IPR037185">
    <property type="entry name" value="EmrE-like"/>
</dbReference>
<dbReference type="SUPFAM" id="SSF103481">
    <property type="entry name" value="Multidrug resistance efflux transporter EmrE"/>
    <property type="match status" value="1"/>
</dbReference>
<keyword evidence="1" id="KW-0472">Membrane</keyword>
<comment type="caution">
    <text evidence="3">The sequence shown here is derived from an EMBL/GenBank/DDBJ whole genome shotgun (WGS) entry which is preliminary data.</text>
</comment>
<feature type="transmembrane region" description="Helical" evidence="1">
    <location>
        <begin position="83"/>
        <end position="103"/>
    </location>
</feature>
<protein>
    <recommendedName>
        <fullName evidence="2">EamA domain-containing protein</fullName>
    </recommendedName>
</protein>
<gene>
    <name evidence="3" type="ORF">SDC9_203431</name>
</gene>
<sequence>MAIAAYTLVDGIGARQSGNPLAYACCLFALEPWIALTLGYRRHGGEMLAYFRRRWPIGLLGALCSTAAYAIVLWAMTQAPVGMVAALRESSVVLAVLIGYLVFREGHLRTGVVAGCTVLLGIFLIKA</sequence>
<dbReference type="EMBL" id="VSSQ01125324">
    <property type="protein sequence ID" value="MPN55747.1"/>
    <property type="molecule type" value="Genomic_DNA"/>
</dbReference>
<feature type="domain" description="EamA" evidence="2">
    <location>
        <begin position="51"/>
        <end position="125"/>
    </location>
</feature>
<dbReference type="AlphaFoldDB" id="A0A645IX85"/>
<reference evidence="3" key="1">
    <citation type="submission" date="2019-08" db="EMBL/GenBank/DDBJ databases">
        <authorList>
            <person name="Kucharzyk K."/>
            <person name="Murdoch R.W."/>
            <person name="Higgins S."/>
            <person name="Loffler F."/>
        </authorList>
    </citation>
    <scope>NUCLEOTIDE SEQUENCE</scope>
</reference>
<keyword evidence="1" id="KW-0812">Transmembrane</keyword>
<name>A0A645IX85_9ZZZZ</name>
<dbReference type="Pfam" id="PF00892">
    <property type="entry name" value="EamA"/>
    <property type="match status" value="1"/>
</dbReference>
<proteinExistence type="predicted"/>
<feature type="transmembrane region" description="Helical" evidence="1">
    <location>
        <begin position="20"/>
        <end position="38"/>
    </location>
</feature>
<feature type="transmembrane region" description="Helical" evidence="1">
    <location>
        <begin position="108"/>
        <end position="125"/>
    </location>
</feature>
<keyword evidence="1" id="KW-1133">Transmembrane helix</keyword>